<dbReference type="InterPro" id="IPR036291">
    <property type="entry name" value="NAD(P)-bd_dom_sf"/>
</dbReference>
<dbReference type="PRINTS" id="PR00080">
    <property type="entry name" value="SDRFAMILY"/>
</dbReference>
<evidence type="ECO:0000256" key="1">
    <source>
        <dbReference type="ARBA" id="ARBA00006484"/>
    </source>
</evidence>
<keyword evidence="2" id="KW-0560">Oxidoreductase</keyword>
<name>A0A4U3L8B5_9BACT</name>
<dbReference type="GO" id="GO:0016616">
    <property type="term" value="F:oxidoreductase activity, acting on the CH-OH group of donors, NAD or NADP as acceptor"/>
    <property type="evidence" value="ECO:0007669"/>
    <property type="project" value="TreeGrafter"/>
</dbReference>
<organism evidence="3 4">
    <name type="scientific">Ilyomonas limi</name>
    <dbReference type="NCBI Taxonomy" id="2575867"/>
    <lineage>
        <taxon>Bacteria</taxon>
        <taxon>Pseudomonadati</taxon>
        <taxon>Bacteroidota</taxon>
        <taxon>Chitinophagia</taxon>
        <taxon>Chitinophagales</taxon>
        <taxon>Chitinophagaceae</taxon>
        <taxon>Ilyomonas</taxon>
    </lineage>
</organism>
<evidence type="ECO:0000256" key="2">
    <source>
        <dbReference type="ARBA" id="ARBA00023002"/>
    </source>
</evidence>
<dbReference type="InterPro" id="IPR002347">
    <property type="entry name" value="SDR_fam"/>
</dbReference>
<dbReference type="PROSITE" id="PS00061">
    <property type="entry name" value="ADH_SHORT"/>
    <property type="match status" value="1"/>
</dbReference>
<dbReference type="Proteomes" id="UP000305848">
    <property type="component" value="Unassembled WGS sequence"/>
</dbReference>
<evidence type="ECO:0000313" key="4">
    <source>
        <dbReference type="Proteomes" id="UP000305848"/>
    </source>
</evidence>
<dbReference type="OrthoDB" id="9804104at2"/>
<dbReference type="PANTHER" id="PTHR42760:SF133">
    <property type="entry name" value="3-OXOACYL-[ACYL-CARRIER-PROTEIN] REDUCTASE"/>
    <property type="match status" value="1"/>
</dbReference>
<dbReference type="Gene3D" id="3.40.50.720">
    <property type="entry name" value="NAD(P)-binding Rossmann-like Domain"/>
    <property type="match status" value="1"/>
</dbReference>
<sequence>MNRPKVLITGAASGIGRATAIRFAQEGYDVCANDIQEEKLNTLLNELGSGNHLILHGSYTNTATIEKGHQLIKNNWGSLDALVNCAGIGGITNPIVMPIEEWRKIFDIMVNGTILISQLATAFMYNGGRIIHITSIHGTRAEVGASSYAMAKAAINQYCRAVAVELADRNILVNAIAPGFVDTPMAIAANGVNELETEWFRSNYVEGHHLPLKRAAAPEEIAGVAFFLAGKDASYITGQVIVVDGGLTITF</sequence>
<evidence type="ECO:0000313" key="3">
    <source>
        <dbReference type="EMBL" id="TKK70136.1"/>
    </source>
</evidence>
<proteinExistence type="inferred from homology"/>
<accession>A0A4U3L8B5</accession>
<keyword evidence="4" id="KW-1185">Reference proteome</keyword>
<dbReference type="FunFam" id="3.40.50.720:FF:000084">
    <property type="entry name" value="Short-chain dehydrogenase reductase"/>
    <property type="match status" value="1"/>
</dbReference>
<dbReference type="RefSeq" id="WP_137260681.1">
    <property type="nucleotide sequence ID" value="NZ_SZQL01000003.1"/>
</dbReference>
<dbReference type="SUPFAM" id="SSF51735">
    <property type="entry name" value="NAD(P)-binding Rossmann-fold domains"/>
    <property type="match status" value="1"/>
</dbReference>
<dbReference type="InterPro" id="IPR020904">
    <property type="entry name" value="Sc_DH/Rdtase_CS"/>
</dbReference>
<comment type="similarity">
    <text evidence="1">Belongs to the short-chain dehydrogenases/reductases (SDR) family.</text>
</comment>
<dbReference type="CDD" id="cd05233">
    <property type="entry name" value="SDR_c"/>
    <property type="match status" value="1"/>
</dbReference>
<comment type="caution">
    <text evidence="3">The sequence shown here is derived from an EMBL/GenBank/DDBJ whole genome shotgun (WGS) entry which is preliminary data.</text>
</comment>
<dbReference type="PRINTS" id="PR00081">
    <property type="entry name" value="GDHRDH"/>
</dbReference>
<dbReference type="Pfam" id="PF13561">
    <property type="entry name" value="adh_short_C2"/>
    <property type="match status" value="1"/>
</dbReference>
<protein>
    <submittedName>
        <fullName evidence="3">SDR family oxidoreductase</fullName>
    </submittedName>
</protein>
<reference evidence="3 4" key="1">
    <citation type="submission" date="2019-05" db="EMBL/GenBank/DDBJ databases">
        <title>Panacibacter sp. strain 17mud1-8 Genome sequencing and assembly.</title>
        <authorList>
            <person name="Chhetri G."/>
        </authorList>
    </citation>
    <scope>NUCLEOTIDE SEQUENCE [LARGE SCALE GENOMIC DNA]</scope>
    <source>
        <strain evidence="3 4">17mud1-8</strain>
    </source>
</reference>
<dbReference type="PANTHER" id="PTHR42760">
    <property type="entry name" value="SHORT-CHAIN DEHYDROGENASES/REDUCTASES FAMILY MEMBER"/>
    <property type="match status" value="1"/>
</dbReference>
<gene>
    <name evidence="3" type="ORF">FC093_05100</name>
</gene>
<dbReference type="EMBL" id="SZQL01000003">
    <property type="protein sequence ID" value="TKK70136.1"/>
    <property type="molecule type" value="Genomic_DNA"/>
</dbReference>
<dbReference type="AlphaFoldDB" id="A0A4U3L8B5"/>